<feature type="domain" description="Formyl transferase C-terminal" evidence="7">
    <location>
        <begin position="204"/>
        <end position="296"/>
    </location>
</feature>
<dbReference type="CDD" id="cd08704">
    <property type="entry name" value="Met_tRNA_FMT_C"/>
    <property type="match status" value="1"/>
</dbReference>
<evidence type="ECO:0000313" key="8">
    <source>
        <dbReference type="EMBL" id="KJL31740.1"/>
    </source>
</evidence>
<evidence type="ECO:0000259" key="6">
    <source>
        <dbReference type="Pfam" id="PF00551"/>
    </source>
</evidence>
<gene>
    <name evidence="5 8" type="primary">fmt</name>
    <name evidence="8" type="ORF">RS86_03019</name>
</gene>
<accession>A0A0F0LHJ5</accession>
<comment type="similarity">
    <text evidence="1 5">Belongs to the Fmt family.</text>
</comment>
<feature type="domain" description="Formyl transferase N-terminal" evidence="6">
    <location>
        <begin position="15"/>
        <end position="171"/>
    </location>
</feature>
<evidence type="ECO:0000259" key="7">
    <source>
        <dbReference type="Pfam" id="PF02911"/>
    </source>
</evidence>
<dbReference type="SUPFAM" id="SSF53328">
    <property type="entry name" value="Formyltransferase"/>
    <property type="match status" value="1"/>
</dbReference>
<dbReference type="InterPro" id="IPR011034">
    <property type="entry name" value="Formyl_transferase-like_C_sf"/>
</dbReference>
<evidence type="ECO:0000256" key="2">
    <source>
        <dbReference type="ARBA" id="ARBA00012261"/>
    </source>
</evidence>
<dbReference type="InterPro" id="IPR044135">
    <property type="entry name" value="Met-tRNA-FMT_C"/>
</dbReference>
<feature type="binding site" evidence="5">
    <location>
        <begin position="107"/>
        <end position="110"/>
    </location>
    <ligand>
        <name>(6S)-5,6,7,8-tetrahydrofolate</name>
        <dbReference type="ChEBI" id="CHEBI:57453"/>
    </ligand>
</feature>
<organism evidence="8 9">
    <name type="scientific">Microbacterium azadirachtae</name>
    <dbReference type="NCBI Taxonomy" id="582680"/>
    <lineage>
        <taxon>Bacteria</taxon>
        <taxon>Bacillati</taxon>
        <taxon>Actinomycetota</taxon>
        <taxon>Actinomycetes</taxon>
        <taxon>Micrococcales</taxon>
        <taxon>Microbacteriaceae</taxon>
        <taxon>Microbacterium</taxon>
    </lineage>
</organism>
<comment type="function">
    <text evidence="5">Attaches a formyl group to the free amino group of methionyl-tRNA(fMet). The formyl group appears to play a dual role in the initiator identity of N-formylmethionyl-tRNA by promoting its recognition by IF2 and preventing the misappropriation of this tRNA by the elongation apparatus.</text>
</comment>
<keyword evidence="3 5" id="KW-0808">Transferase</keyword>
<sequence>MRLVFAGTPAAAVPTLRRLAGEHEIVAVVTRPDAPLGRKRILTPSPVAQEAEALGIPVIKAARLDEEATGRISALRPELGVIVAYGGLVREPLLSAPEHGWINLHFSLLPAWRGAAPVQRALIAGDAELGATVFQLVPALDAGDVHAMRVYPVAEDATADDALASLAVDGAELTAEAVAAIADGSARPVPQQGDATHAAKLGLDDGRLDWTESADAVFARYRGVTSEPGAHTTWDGAPLKVRELARAADADPLPPGGLRGIKGGVLVGTGSVPLLLVRVQPAGKAAMAASDWFRGLRVADGATAELDAASSPSEGNEAR</sequence>
<dbReference type="NCBIfam" id="TIGR00460">
    <property type="entry name" value="fmt"/>
    <property type="match status" value="1"/>
</dbReference>
<evidence type="ECO:0000256" key="3">
    <source>
        <dbReference type="ARBA" id="ARBA00022679"/>
    </source>
</evidence>
<dbReference type="GO" id="GO:0005829">
    <property type="term" value="C:cytosol"/>
    <property type="evidence" value="ECO:0007669"/>
    <property type="project" value="TreeGrafter"/>
</dbReference>
<dbReference type="Proteomes" id="UP000033740">
    <property type="component" value="Unassembled WGS sequence"/>
</dbReference>
<dbReference type="InterPro" id="IPR002376">
    <property type="entry name" value="Formyl_transf_N"/>
</dbReference>
<protein>
    <recommendedName>
        <fullName evidence="2 5">Methionyl-tRNA formyltransferase</fullName>
        <ecNumber evidence="2 5">2.1.2.9</ecNumber>
    </recommendedName>
</protein>
<dbReference type="AlphaFoldDB" id="A0A0F0LHJ5"/>
<dbReference type="GO" id="GO:0004479">
    <property type="term" value="F:methionyl-tRNA formyltransferase activity"/>
    <property type="evidence" value="ECO:0007669"/>
    <property type="project" value="UniProtKB-UniRule"/>
</dbReference>
<dbReference type="Pfam" id="PF00551">
    <property type="entry name" value="Formyl_trans_N"/>
    <property type="match status" value="1"/>
</dbReference>
<proteinExistence type="inferred from homology"/>
<dbReference type="PANTHER" id="PTHR11138:SF5">
    <property type="entry name" value="METHIONYL-TRNA FORMYLTRANSFERASE, MITOCHONDRIAL"/>
    <property type="match status" value="1"/>
</dbReference>
<evidence type="ECO:0000256" key="1">
    <source>
        <dbReference type="ARBA" id="ARBA00010699"/>
    </source>
</evidence>
<dbReference type="EC" id="2.1.2.9" evidence="2 5"/>
<reference evidence="8 9" key="1">
    <citation type="submission" date="2015-02" db="EMBL/GenBank/DDBJ databases">
        <title>Draft genome sequences of ten Microbacterium spp. with emphasis on heavy metal contaminated environments.</title>
        <authorList>
            <person name="Corretto E."/>
        </authorList>
    </citation>
    <scope>NUCLEOTIDE SEQUENCE [LARGE SCALE GENOMIC DNA]</scope>
    <source>
        <strain evidence="8 9">ARN176</strain>
    </source>
</reference>
<keyword evidence="9" id="KW-1185">Reference proteome</keyword>
<dbReference type="Pfam" id="PF02911">
    <property type="entry name" value="Formyl_trans_C"/>
    <property type="match status" value="1"/>
</dbReference>
<dbReference type="InterPro" id="IPR005794">
    <property type="entry name" value="Fmt"/>
</dbReference>
<dbReference type="STRING" id="582680.RS86_03019"/>
<dbReference type="CDD" id="cd08646">
    <property type="entry name" value="FMT_core_Met-tRNA-FMT_N"/>
    <property type="match status" value="1"/>
</dbReference>
<dbReference type="InterPro" id="IPR041711">
    <property type="entry name" value="Met-tRNA-FMT_N"/>
</dbReference>
<name>A0A0F0LHJ5_9MICO</name>
<dbReference type="Gene3D" id="3.40.50.12230">
    <property type="match status" value="1"/>
</dbReference>
<dbReference type="EMBL" id="JYIX01000038">
    <property type="protein sequence ID" value="KJL31740.1"/>
    <property type="molecule type" value="Genomic_DNA"/>
</dbReference>
<dbReference type="PATRIC" id="fig|582680.6.peg.3096"/>
<dbReference type="InterPro" id="IPR005793">
    <property type="entry name" value="Formyl_trans_C"/>
</dbReference>
<dbReference type="InterPro" id="IPR036477">
    <property type="entry name" value="Formyl_transf_N_sf"/>
</dbReference>
<evidence type="ECO:0000313" key="9">
    <source>
        <dbReference type="Proteomes" id="UP000033740"/>
    </source>
</evidence>
<evidence type="ECO:0000256" key="4">
    <source>
        <dbReference type="ARBA" id="ARBA00022917"/>
    </source>
</evidence>
<comment type="catalytic activity">
    <reaction evidence="5">
        <text>L-methionyl-tRNA(fMet) + (6R)-10-formyltetrahydrofolate = N-formyl-L-methionyl-tRNA(fMet) + (6S)-5,6,7,8-tetrahydrofolate + H(+)</text>
        <dbReference type="Rhea" id="RHEA:24380"/>
        <dbReference type="Rhea" id="RHEA-COMP:9952"/>
        <dbReference type="Rhea" id="RHEA-COMP:9953"/>
        <dbReference type="ChEBI" id="CHEBI:15378"/>
        <dbReference type="ChEBI" id="CHEBI:57453"/>
        <dbReference type="ChEBI" id="CHEBI:78530"/>
        <dbReference type="ChEBI" id="CHEBI:78844"/>
        <dbReference type="ChEBI" id="CHEBI:195366"/>
        <dbReference type="EC" id="2.1.2.9"/>
    </reaction>
</comment>
<comment type="caution">
    <text evidence="8">The sequence shown here is derived from an EMBL/GenBank/DDBJ whole genome shotgun (WGS) entry which is preliminary data.</text>
</comment>
<dbReference type="HAMAP" id="MF_00182">
    <property type="entry name" value="Formyl_trans"/>
    <property type="match status" value="1"/>
</dbReference>
<dbReference type="SUPFAM" id="SSF50486">
    <property type="entry name" value="FMT C-terminal domain-like"/>
    <property type="match status" value="1"/>
</dbReference>
<dbReference type="RefSeq" id="WP_045273084.1">
    <property type="nucleotide sequence ID" value="NZ_JYIX01000038.1"/>
</dbReference>
<dbReference type="PANTHER" id="PTHR11138">
    <property type="entry name" value="METHIONYL-TRNA FORMYLTRANSFERASE"/>
    <property type="match status" value="1"/>
</dbReference>
<keyword evidence="4 5" id="KW-0648">Protein biosynthesis</keyword>
<evidence type="ECO:0000256" key="5">
    <source>
        <dbReference type="HAMAP-Rule" id="MF_00182"/>
    </source>
</evidence>